<evidence type="ECO:0000256" key="1">
    <source>
        <dbReference type="ARBA" id="ARBA00022679"/>
    </source>
</evidence>
<dbReference type="PANTHER" id="PTHR48049:SF132">
    <property type="entry name" value="GLYCOSYLTRANSFERASE"/>
    <property type="match status" value="1"/>
</dbReference>
<reference evidence="2 3" key="1">
    <citation type="submission" date="2015-10" db="EMBL/GenBank/DDBJ databases">
        <title>Full genome of DAOMC 229536 Phialocephala scopiformis, a fungal endophyte of spruce producing the potent anti-insectan compound rugulosin.</title>
        <authorList>
            <consortium name="DOE Joint Genome Institute"/>
            <person name="Walker A.K."/>
            <person name="Frasz S.L."/>
            <person name="Seifert K.A."/>
            <person name="Miller J.D."/>
            <person name="Mondo S.J."/>
            <person name="Labutti K."/>
            <person name="Lipzen A."/>
            <person name="Dockter R."/>
            <person name="Kennedy M."/>
            <person name="Grigoriev I.V."/>
            <person name="Spatafora J.W."/>
        </authorList>
    </citation>
    <scope>NUCLEOTIDE SEQUENCE [LARGE SCALE GENOMIC DNA]</scope>
    <source>
        <strain evidence="2 3">CBS 120377</strain>
    </source>
</reference>
<dbReference type="PANTHER" id="PTHR48049">
    <property type="entry name" value="GLYCOSYLTRANSFERASE"/>
    <property type="match status" value="1"/>
</dbReference>
<dbReference type="InParanoid" id="A0A194XHH0"/>
<sequence>MAYTQHHVWLLVPAWGHITSGNALMVRMLQLNPSLVTTVVHHAMTLAKAEADIAQYADIPKDRIRLVGVGDPEVAKMEGANFMMVAFKQLGDGWLKTLGELAANDAEWPKPTVLIQDQFGTNMFLPDARKIVGPECKTFMHWTPSTSCFYSFLVPGRLGGFADYEETVEKYLKDDSLRDGRERPGILEEVCKAKNGTDRLNGTVFKIPGMKDMYDYEREASNGPTPAGLAPMLCTMVDLAKNTDGIICASSEVIEGDALKACGEIQKIYGVGLSVAPRGWSSGLALKDDNIRNFLDKFEPKSVLYISFGSMFFPTTEPAHVTALLTTLESCSFPFIFALGGRLATNSLDESLIERINASGKRLIHNAWVDQQAILEHQAVGWFLTHGGWNSIAESLIQGVPMMIWPLAQGDQATNAALLSTREKPLGFEFLQIRQGSAKGKAMRTGQLIKGDLESVKEEFEAVFTKARGEEGERIRDNTKELAAELRKERDGRADAVIKELAFM</sequence>
<keyword evidence="3" id="KW-1185">Reference proteome</keyword>
<evidence type="ECO:0000313" key="2">
    <source>
        <dbReference type="EMBL" id="KUJ19574.1"/>
    </source>
</evidence>
<dbReference type="RefSeq" id="XP_018073929.1">
    <property type="nucleotide sequence ID" value="XM_018218308.1"/>
</dbReference>
<dbReference type="Proteomes" id="UP000070700">
    <property type="component" value="Unassembled WGS sequence"/>
</dbReference>
<dbReference type="EMBL" id="KQ947411">
    <property type="protein sequence ID" value="KUJ19574.1"/>
    <property type="molecule type" value="Genomic_DNA"/>
</dbReference>
<proteinExistence type="predicted"/>
<dbReference type="SUPFAM" id="SSF53756">
    <property type="entry name" value="UDP-Glycosyltransferase/glycogen phosphorylase"/>
    <property type="match status" value="1"/>
</dbReference>
<protein>
    <submittedName>
        <fullName evidence="2">UDP-Glycosyltransferase/glycogen phosphorylase</fullName>
    </submittedName>
</protein>
<dbReference type="AlphaFoldDB" id="A0A194XHH0"/>
<organism evidence="2 3">
    <name type="scientific">Mollisia scopiformis</name>
    <name type="common">Conifer needle endophyte fungus</name>
    <name type="synonym">Phialocephala scopiformis</name>
    <dbReference type="NCBI Taxonomy" id="149040"/>
    <lineage>
        <taxon>Eukaryota</taxon>
        <taxon>Fungi</taxon>
        <taxon>Dikarya</taxon>
        <taxon>Ascomycota</taxon>
        <taxon>Pezizomycotina</taxon>
        <taxon>Leotiomycetes</taxon>
        <taxon>Helotiales</taxon>
        <taxon>Mollisiaceae</taxon>
        <taxon>Mollisia</taxon>
    </lineage>
</organism>
<dbReference type="OrthoDB" id="5835829at2759"/>
<dbReference type="GO" id="GO:0035251">
    <property type="term" value="F:UDP-glucosyltransferase activity"/>
    <property type="evidence" value="ECO:0007669"/>
    <property type="project" value="InterPro"/>
</dbReference>
<name>A0A194XHH0_MOLSC</name>
<dbReference type="Gene3D" id="3.40.50.2000">
    <property type="entry name" value="Glycogen Phosphorylase B"/>
    <property type="match status" value="2"/>
</dbReference>
<keyword evidence="1 2" id="KW-0808">Transferase</keyword>
<dbReference type="InterPro" id="IPR050481">
    <property type="entry name" value="UDP-glycosyltransf_plant"/>
</dbReference>
<dbReference type="KEGG" id="psco:LY89DRAFT_717048"/>
<dbReference type="GeneID" id="28828034"/>
<evidence type="ECO:0000313" key="3">
    <source>
        <dbReference type="Proteomes" id="UP000070700"/>
    </source>
</evidence>
<dbReference type="CDD" id="cd03784">
    <property type="entry name" value="GT1_Gtf-like"/>
    <property type="match status" value="1"/>
</dbReference>
<dbReference type="Pfam" id="PF00201">
    <property type="entry name" value="UDPGT"/>
    <property type="match status" value="1"/>
</dbReference>
<gene>
    <name evidence="2" type="ORF">LY89DRAFT_717048</name>
</gene>
<accession>A0A194XHH0</accession>
<dbReference type="InterPro" id="IPR002213">
    <property type="entry name" value="UDP_glucos_trans"/>
</dbReference>